<dbReference type="PROSITE" id="PS51289">
    <property type="entry name" value="GLG1_C_RICH"/>
    <property type="match status" value="3"/>
</dbReference>
<keyword evidence="5 9" id="KW-1133">Transmembrane helix</keyword>
<feature type="signal peptide" evidence="10">
    <location>
        <begin position="1"/>
        <end position="35"/>
    </location>
</feature>
<dbReference type="AlphaFoldDB" id="A0A2V0P2A2"/>
<evidence type="ECO:0000256" key="4">
    <source>
        <dbReference type="ARBA" id="ARBA00022737"/>
    </source>
</evidence>
<evidence type="ECO:0000313" key="12">
    <source>
        <dbReference type="Proteomes" id="UP000247498"/>
    </source>
</evidence>
<dbReference type="Pfam" id="PF00839">
    <property type="entry name" value="Cys_rich_FGFR"/>
    <property type="match status" value="10"/>
</dbReference>
<feature type="transmembrane region" description="Helical" evidence="9">
    <location>
        <begin position="928"/>
        <end position="950"/>
    </location>
</feature>
<evidence type="ECO:0000256" key="2">
    <source>
        <dbReference type="ARBA" id="ARBA00022692"/>
    </source>
</evidence>
<dbReference type="EMBL" id="BDRX01000028">
    <property type="protein sequence ID" value="GBF91963.1"/>
    <property type="molecule type" value="Genomic_DNA"/>
</dbReference>
<dbReference type="PANTHER" id="PTHR11884">
    <property type="entry name" value="SELECTIN LIGAND RELATED"/>
    <property type="match status" value="1"/>
</dbReference>
<evidence type="ECO:0000313" key="11">
    <source>
        <dbReference type="EMBL" id="GBF91963.1"/>
    </source>
</evidence>
<evidence type="ECO:0000256" key="6">
    <source>
        <dbReference type="ARBA" id="ARBA00023136"/>
    </source>
</evidence>
<comment type="caution">
    <text evidence="11">The sequence shown here is derived from an EMBL/GenBank/DDBJ whole genome shotgun (WGS) entry which is preliminary data.</text>
</comment>
<keyword evidence="4" id="KW-0677">Repeat</keyword>
<dbReference type="Proteomes" id="UP000247498">
    <property type="component" value="Unassembled WGS sequence"/>
</dbReference>
<organism evidence="11 12">
    <name type="scientific">Raphidocelis subcapitata</name>
    <dbReference type="NCBI Taxonomy" id="307507"/>
    <lineage>
        <taxon>Eukaryota</taxon>
        <taxon>Viridiplantae</taxon>
        <taxon>Chlorophyta</taxon>
        <taxon>core chlorophytes</taxon>
        <taxon>Chlorophyceae</taxon>
        <taxon>CS clade</taxon>
        <taxon>Sphaeropleales</taxon>
        <taxon>Selenastraceae</taxon>
        <taxon>Raphidocelis</taxon>
    </lineage>
</organism>
<dbReference type="GO" id="GO:0000139">
    <property type="term" value="C:Golgi membrane"/>
    <property type="evidence" value="ECO:0007669"/>
    <property type="project" value="InterPro"/>
</dbReference>
<gene>
    <name evidence="11" type="ORF">Rsub_04687</name>
</gene>
<evidence type="ECO:0000256" key="1">
    <source>
        <dbReference type="ARBA" id="ARBA00004479"/>
    </source>
</evidence>
<keyword evidence="7" id="KW-0325">Glycoprotein</keyword>
<evidence type="ECO:0000256" key="10">
    <source>
        <dbReference type="SAM" id="SignalP"/>
    </source>
</evidence>
<feature type="region of interest" description="Disordered" evidence="8">
    <location>
        <begin position="814"/>
        <end position="835"/>
    </location>
</feature>
<reference evidence="11 12" key="1">
    <citation type="journal article" date="2018" name="Sci. Rep.">
        <title>Raphidocelis subcapitata (=Pseudokirchneriella subcapitata) provides an insight into genome evolution and environmental adaptations in the Sphaeropleales.</title>
        <authorList>
            <person name="Suzuki S."/>
            <person name="Yamaguchi H."/>
            <person name="Nakajima N."/>
            <person name="Kawachi M."/>
        </authorList>
    </citation>
    <scope>NUCLEOTIDE SEQUENCE [LARGE SCALE GENOMIC DNA]</scope>
    <source>
        <strain evidence="11 12">NIES-35</strain>
    </source>
</reference>
<keyword evidence="2 9" id="KW-0812">Transmembrane</keyword>
<keyword evidence="3 10" id="KW-0732">Signal</keyword>
<dbReference type="InterPro" id="IPR039728">
    <property type="entry name" value="GLG1"/>
</dbReference>
<dbReference type="PANTHER" id="PTHR11884:SF1">
    <property type="entry name" value="GOLGI APPARATUS PROTEIN 1"/>
    <property type="match status" value="1"/>
</dbReference>
<evidence type="ECO:0000256" key="7">
    <source>
        <dbReference type="ARBA" id="ARBA00023180"/>
    </source>
</evidence>
<keyword evidence="12" id="KW-1185">Reference proteome</keyword>
<dbReference type="InParanoid" id="A0A2V0P2A2"/>
<keyword evidence="6 9" id="KW-0472">Membrane</keyword>
<evidence type="ECO:0000256" key="5">
    <source>
        <dbReference type="ARBA" id="ARBA00022989"/>
    </source>
</evidence>
<name>A0A2V0P2A2_9CHLO</name>
<accession>A0A2V0P2A2</accession>
<comment type="subcellular location">
    <subcellularLocation>
        <location evidence="1">Membrane</location>
        <topology evidence="1">Single-pass type I membrane protein</topology>
    </subcellularLocation>
</comment>
<dbReference type="InterPro" id="IPR001893">
    <property type="entry name" value="Cys-rich_GLG1_repeat"/>
</dbReference>
<protein>
    <recommendedName>
        <fullName evidence="13">Golgi apparatus 1</fullName>
    </recommendedName>
</protein>
<evidence type="ECO:0000256" key="8">
    <source>
        <dbReference type="SAM" id="MobiDB-lite"/>
    </source>
</evidence>
<dbReference type="InterPro" id="IPR017873">
    <property type="entry name" value="Cys-rich_GLG1_repeat_euk"/>
</dbReference>
<evidence type="ECO:0000256" key="3">
    <source>
        <dbReference type="ARBA" id="ARBA00022729"/>
    </source>
</evidence>
<feature type="chain" id="PRO_5016014381" description="Golgi apparatus 1" evidence="10">
    <location>
        <begin position="36"/>
        <end position="982"/>
    </location>
</feature>
<evidence type="ECO:0000256" key="9">
    <source>
        <dbReference type="SAM" id="Phobius"/>
    </source>
</evidence>
<proteinExistence type="predicted"/>
<evidence type="ECO:0008006" key="13">
    <source>
        <dbReference type="Google" id="ProtNLM"/>
    </source>
</evidence>
<sequence>MERSSRRRRKCPSRGGRALVPLALLLAFAAAAADAAASTGGRPAARRRLAGDEGAAPVGGGGSVQEVQLVDLAPKVNVTNGGDIDPKGACAAEAKRLCETVEAGEGRLADCVGDVMQGEDEDDDAGASAVIGDGCREAVLQFRIDRNRNINSNIPLARACAADVKAHCNSTWFFGYREGSLVSCLKMAKDKLKPECRNQVHRSQLDASYDYRADPMLHEACGQDAAAHCKGVKPGGGRVQACLMSNRIKLGWDCEEQLFKKEMEDADDVRLSVRLFRKCLPDKRTFCDEVPPGNAMAKECLEEHRQELSAGCREEIDAMIERRVRDFRLDSRLRKYCRGDIFSVCAYLGDLGDSAGADGSVINCLQDYSAELASDECRAQVKKYKELASQDIRFDAPLADACYSDRQALCAGVPPGSAAVVRCLESRRGELSPACRATLFDEEVRFSENIDFQFPMKKACKAEMEAFCASVPHGHARVIRCLQEHKQAAGFGRACRDEVERYEQTAATDYRLNFRLAQACKSDAPALCGAACGGAKPGEVCGGKVLACLADKQEQIEGEECRKEVLFFTKMEVQDFRVNLGLAEACRADIDAHCAGVEPGAGRVPACLAAAARKTKLSPACAAELERVDEMEADDVTLDANLLQLCRAERDTFCGGVSHGEGRVFRCLAENMGSADFGPDCQAAVAGKLQKREGNWRLDPPLRRACRGDVDRLCASDAVTAEPAAVKRCMVSNAASLGASCRRELGRSLHMSLFVWQPEGPVTGPCDADVQRLCLAAQPALPRTPGAVGACLKRAMAEIAAAEQAQELAAAAAASGGSSGSGGGRRRRLLSGPAPAGAPAAAAAAASAARGPAAAGGGAAKAPPPPLAAGCRALLDLAEPPPPASAFDDSAAVVRAAVAQLDRLQRATGLPVLAKDARGGAAGVTLTGWSALLGVAAVAAALAGGAALAWRRWAGPRAGYTLVMKAAPQQGGPHGAVGRASR</sequence>
<dbReference type="OrthoDB" id="2015434at2759"/>